<feature type="transmembrane region" description="Helical" evidence="1">
    <location>
        <begin position="25"/>
        <end position="43"/>
    </location>
</feature>
<protein>
    <submittedName>
        <fullName evidence="2">Uncharacterized protein</fullName>
    </submittedName>
</protein>
<dbReference type="AlphaFoldDB" id="A0A645C9S1"/>
<evidence type="ECO:0000313" key="2">
    <source>
        <dbReference type="EMBL" id="MPM73574.1"/>
    </source>
</evidence>
<dbReference type="EMBL" id="VSSQ01025447">
    <property type="protein sequence ID" value="MPM73574.1"/>
    <property type="molecule type" value="Genomic_DNA"/>
</dbReference>
<keyword evidence="1" id="KW-0472">Membrane</keyword>
<name>A0A645C9S1_9ZZZZ</name>
<keyword evidence="1" id="KW-1133">Transmembrane helix</keyword>
<keyword evidence="1" id="KW-0812">Transmembrane</keyword>
<gene>
    <name evidence="2" type="ORF">SDC9_120556</name>
</gene>
<accession>A0A645C9S1</accession>
<sequence>MASKPGASQTQAPNADGKFSISEDWLAFAVGLILLALCLTGIIPEGLLP</sequence>
<evidence type="ECO:0000256" key="1">
    <source>
        <dbReference type="SAM" id="Phobius"/>
    </source>
</evidence>
<organism evidence="2">
    <name type="scientific">bioreactor metagenome</name>
    <dbReference type="NCBI Taxonomy" id="1076179"/>
    <lineage>
        <taxon>unclassified sequences</taxon>
        <taxon>metagenomes</taxon>
        <taxon>ecological metagenomes</taxon>
    </lineage>
</organism>
<proteinExistence type="predicted"/>
<reference evidence="2" key="1">
    <citation type="submission" date="2019-08" db="EMBL/GenBank/DDBJ databases">
        <authorList>
            <person name="Kucharzyk K."/>
            <person name="Murdoch R.W."/>
            <person name="Higgins S."/>
            <person name="Loffler F."/>
        </authorList>
    </citation>
    <scope>NUCLEOTIDE SEQUENCE</scope>
</reference>
<comment type="caution">
    <text evidence="2">The sequence shown here is derived from an EMBL/GenBank/DDBJ whole genome shotgun (WGS) entry which is preliminary data.</text>
</comment>